<evidence type="ECO:0000256" key="3">
    <source>
        <dbReference type="ARBA" id="ARBA00022475"/>
    </source>
</evidence>
<dbReference type="InterPro" id="IPR050107">
    <property type="entry name" value="ABC_carbohydrate_import_ATPase"/>
</dbReference>
<dbReference type="SUPFAM" id="SSF52540">
    <property type="entry name" value="P-loop containing nucleoside triphosphate hydrolases"/>
    <property type="match status" value="2"/>
</dbReference>
<dbReference type="InterPro" id="IPR003593">
    <property type="entry name" value="AAA+_ATPase"/>
</dbReference>
<comment type="subcellular location">
    <subcellularLocation>
        <location evidence="1">Cell membrane</location>
        <topology evidence="1">Peripheral membrane protein</topology>
    </subcellularLocation>
</comment>
<dbReference type="CDD" id="cd03216">
    <property type="entry name" value="ABC_Carb_Monos_I"/>
    <property type="match status" value="1"/>
</dbReference>
<evidence type="ECO:0000256" key="5">
    <source>
        <dbReference type="ARBA" id="ARBA00022741"/>
    </source>
</evidence>
<dbReference type="InterPro" id="IPR017871">
    <property type="entry name" value="ABC_transporter-like_CS"/>
</dbReference>
<dbReference type="PROSITE" id="PS50893">
    <property type="entry name" value="ABC_TRANSPORTER_2"/>
    <property type="match status" value="2"/>
</dbReference>
<comment type="caution">
    <text evidence="10">The sequence shown here is derived from an EMBL/GenBank/DDBJ whole genome shotgun (WGS) entry which is preliminary data.</text>
</comment>
<dbReference type="GO" id="GO:0005524">
    <property type="term" value="F:ATP binding"/>
    <property type="evidence" value="ECO:0007669"/>
    <property type="project" value="UniProtKB-KW"/>
</dbReference>
<feature type="domain" description="ABC transporter" evidence="9">
    <location>
        <begin position="252"/>
        <end position="496"/>
    </location>
</feature>
<dbReference type="CDD" id="cd03215">
    <property type="entry name" value="ABC_Carb_Monos_II"/>
    <property type="match status" value="1"/>
</dbReference>
<feature type="domain" description="ABC transporter" evidence="9">
    <location>
        <begin position="6"/>
        <end position="241"/>
    </location>
</feature>
<keyword evidence="8" id="KW-0472">Membrane</keyword>
<dbReference type="FunFam" id="3.40.50.300:FF:000127">
    <property type="entry name" value="Ribose import ATP-binding protein RbsA"/>
    <property type="match status" value="1"/>
</dbReference>
<keyword evidence="2" id="KW-0813">Transport</keyword>
<dbReference type="InterPro" id="IPR003439">
    <property type="entry name" value="ABC_transporter-like_ATP-bd"/>
</dbReference>
<evidence type="ECO:0000256" key="8">
    <source>
        <dbReference type="ARBA" id="ARBA00023136"/>
    </source>
</evidence>
<dbReference type="EMBL" id="DSBT01000351">
    <property type="protein sequence ID" value="HDP78789.1"/>
    <property type="molecule type" value="Genomic_DNA"/>
</dbReference>
<dbReference type="AlphaFoldDB" id="A0A7C1CXM0"/>
<dbReference type="GO" id="GO:0016887">
    <property type="term" value="F:ATP hydrolysis activity"/>
    <property type="evidence" value="ECO:0007669"/>
    <property type="project" value="InterPro"/>
</dbReference>
<accession>A0A7C1CXM0</accession>
<reference evidence="10" key="1">
    <citation type="journal article" date="2020" name="mSystems">
        <title>Genome- and Community-Level Interaction Insights into Carbon Utilization and Element Cycling Functions of Hydrothermarchaeota in Hydrothermal Sediment.</title>
        <authorList>
            <person name="Zhou Z."/>
            <person name="Liu Y."/>
            <person name="Xu W."/>
            <person name="Pan J."/>
            <person name="Luo Z.H."/>
            <person name="Li M."/>
        </authorList>
    </citation>
    <scope>NUCLEOTIDE SEQUENCE [LARGE SCALE GENOMIC DNA]</scope>
    <source>
        <strain evidence="10">SpSt-1179</strain>
    </source>
</reference>
<gene>
    <name evidence="10" type="ORF">ENN47_11555</name>
</gene>
<evidence type="ECO:0000256" key="4">
    <source>
        <dbReference type="ARBA" id="ARBA00022737"/>
    </source>
</evidence>
<evidence type="ECO:0000256" key="1">
    <source>
        <dbReference type="ARBA" id="ARBA00004202"/>
    </source>
</evidence>
<dbReference type="Gene3D" id="3.40.50.300">
    <property type="entry name" value="P-loop containing nucleotide triphosphate hydrolases"/>
    <property type="match status" value="2"/>
</dbReference>
<dbReference type="PANTHER" id="PTHR43790">
    <property type="entry name" value="CARBOHYDRATE TRANSPORT ATP-BINDING PROTEIN MG119-RELATED"/>
    <property type="match status" value="1"/>
</dbReference>
<evidence type="ECO:0000313" key="10">
    <source>
        <dbReference type="EMBL" id="HDP78789.1"/>
    </source>
</evidence>
<proteinExistence type="predicted"/>
<protein>
    <submittedName>
        <fullName evidence="10">Sugar ABC transporter ATP-binding protein</fullName>
    </submittedName>
</protein>
<keyword evidence="4" id="KW-0677">Repeat</keyword>
<evidence type="ECO:0000256" key="6">
    <source>
        <dbReference type="ARBA" id="ARBA00022840"/>
    </source>
</evidence>
<name>A0A7C1CXM0_9BACT</name>
<evidence type="ECO:0000256" key="7">
    <source>
        <dbReference type="ARBA" id="ARBA00022967"/>
    </source>
</evidence>
<keyword evidence="5" id="KW-0547">Nucleotide-binding</keyword>
<evidence type="ECO:0000259" key="9">
    <source>
        <dbReference type="PROSITE" id="PS50893"/>
    </source>
</evidence>
<dbReference type="Pfam" id="PF00005">
    <property type="entry name" value="ABC_tran"/>
    <property type="match status" value="2"/>
</dbReference>
<dbReference type="PANTHER" id="PTHR43790:SF9">
    <property type="entry name" value="GALACTOFURANOSE TRANSPORTER ATP-BINDING PROTEIN YTFR"/>
    <property type="match status" value="1"/>
</dbReference>
<keyword evidence="6 10" id="KW-0067">ATP-binding</keyword>
<dbReference type="PROSITE" id="PS00211">
    <property type="entry name" value="ABC_TRANSPORTER_1"/>
    <property type="match status" value="1"/>
</dbReference>
<keyword evidence="3" id="KW-1003">Cell membrane</keyword>
<dbReference type="SMART" id="SM00382">
    <property type="entry name" value="AAA"/>
    <property type="match status" value="2"/>
</dbReference>
<evidence type="ECO:0000256" key="2">
    <source>
        <dbReference type="ARBA" id="ARBA00022448"/>
    </source>
</evidence>
<keyword evidence="7" id="KW-1278">Translocase</keyword>
<dbReference type="Proteomes" id="UP000886198">
    <property type="component" value="Unassembled WGS sequence"/>
</dbReference>
<dbReference type="InterPro" id="IPR027417">
    <property type="entry name" value="P-loop_NTPase"/>
</dbReference>
<organism evidence="10">
    <name type="scientific">Mesotoga infera</name>
    <dbReference type="NCBI Taxonomy" id="1236046"/>
    <lineage>
        <taxon>Bacteria</taxon>
        <taxon>Thermotogati</taxon>
        <taxon>Thermotogota</taxon>
        <taxon>Thermotogae</taxon>
        <taxon>Kosmotogales</taxon>
        <taxon>Kosmotogaceae</taxon>
        <taxon>Mesotoga</taxon>
    </lineage>
</organism>
<dbReference type="GO" id="GO:0005886">
    <property type="term" value="C:plasma membrane"/>
    <property type="evidence" value="ECO:0007669"/>
    <property type="project" value="UniProtKB-SubCell"/>
</dbReference>
<sequence>MDDFILKMEGISKSFPGVKALDSVSFDLKRGEILALIGENGAGKSTLMKILSGVYRQNEGKIILEGNEVRFESPSDAIAHGIAVIYQELNLSEDLTVAENIYLGRESSSWWNLNRRKLRRRAEDLLRSLNFPVPAGTTVKKLNVSEKQLVEIARALASDAKIIVMDEPTATITEHETAILFRLMRELREKGVSIVFISHRLEEVFEIADRVTILRDGSFISSGPTESYTGDRLIKDMVGRRIDDMFPKENLVTEEPVFMVDGLSASGHFENVSFEVKRGEIFGIAGLVGSGKGAVALAIYGGLKASANRAELSKRPYPIPIRPDRALARGVILIPEDRKTQGLVTPLSITKNVVLPNTELVSKLGSISWRASKRLAEAMIKRLTIKTPSPDQRVNNLSGGNQQKVVLAKGLIKSPELVIFVEPTRGIDVGAKVEVYRLMNELANQGKGIIMISSELPEVTSMSDRVLVMHRGRQAAIFERKDINQQNIISAAMGGQR</sequence>